<name>A0A077M4X2_9MICO</name>
<evidence type="ECO:0000313" key="4">
    <source>
        <dbReference type="Proteomes" id="UP000035720"/>
    </source>
</evidence>
<accession>A0A077M4X2</accession>
<keyword evidence="4" id="KW-1185">Reference proteome</keyword>
<keyword evidence="1" id="KW-1133">Transmembrane helix</keyword>
<gene>
    <name evidence="3" type="ORF">BN13_110011</name>
</gene>
<comment type="caution">
    <text evidence="3">The sequence shown here is derived from an EMBL/GenBank/DDBJ whole genome shotgun (WGS) entry which is preliminary data.</text>
</comment>
<feature type="signal peptide" evidence="2">
    <location>
        <begin position="1"/>
        <end position="18"/>
    </location>
</feature>
<keyword evidence="2" id="KW-0732">Signal</keyword>
<evidence type="ECO:0000256" key="1">
    <source>
        <dbReference type="SAM" id="Phobius"/>
    </source>
</evidence>
<keyword evidence="1" id="KW-0472">Membrane</keyword>
<proteinExistence type="predicted"/>
<dbReference type="EMBL" id="CAJC01000013">
    <property type="protein sequence ID" value="CCI51609.1"/>
    <property type="molecule type" value="Genomic_DNA"/>
</dbReference>
<dbReference type="AlphaFoldDB" id="A0A077M4X2"/>
<reference evidence="3 4" key="1">
    <citation type="journal article" date="2013" name="ISME J.">
        <title>A metabolic model for members of the genus Tetrasphaera involved in enhanced biological phosphorus removal.</title>
        <authorList>
            <person name="Kristiansen R."/>
            <person name="Nguyen H.T.T."/>
            <person name="Saunders A.M."/>
            <person name="Nielsen J.L."/>
            <person name="Wimmer R."/>
            <person name="Le V.Q."/>
            <person name="McIlroy S.J."/>
            <person name="Petrovski S."/>
            <person name="Seviour R.J."/>
            <person name="Calteau A."/>
            <person name="Nielsen K.L."/>
            <person name="Nielsen P.H."/>
        </authorList>
    </citation>
    <scope>NUCLEOTIDE SEQUENCE [LARGE SCALE GENOMIC DNA]</scope>
    <source>
        <strain evidence="3 4">Ben 74</strain>
    </source>
</reference>
<feature type="chain" id="PRO_5039176882" evidence="2">
    <location>
        <begin position="19"/>
        <end position="225"/>
    </location>
</feature>
<dbReference type="RefSeq" id="WP_048544349.1">
    <property type="nucleotide sequence ID" value="NZ_HF571038.1"/>
</dbReference>
<evidence type="ECO:0000256" key="2">
    <source>
        <dbReference type="SAM" id="SignalP"/>
    </source>
</evidence>
<sequence length="225" mass="23302">MRWLASLLCALWCGVVLAAPAGAANPPLPPQSVPTDVARVFADETLAWANALEPGSGKPTHTYTSVGAVREIFGFTGEFLSGKGDVTPIRSLNHWSAPLLADDKPVAVATVAMESGAYRTVGVVGSADLAAGLAVGPAGYYVEGQPSVGTWVLNDDRTLAPADDWARRISATAIALTDAQPLLTAGWRSTQSQGGIPMWGLVLIGVIGLAGTMTTIALLTRPRRG</sequence>
<protein>
    <submittedName>
        <fullName evidence="3">Uncharacterized protein</fullName>
    </submittedName>
</protein>
<dbReference type="STRING" id="1193518.BN13_110011"/>
<organism evidence="3 4">
    <name type="scientific">Nostocoides jenkinsii Ben 74</name>
    <dbReference type="NCBI Taxonomy" id="1193518"/>
    <lineage>
        <taxon>Bacteria</taxon>
        <taxon>Bacillati</taxon>
        <taxon>Actinomycetota</taxon>
        <taxon>Actinomycetes</taxon>
        <taxon>Micrococcales</taxon>
        <taxon>Intrasporangiaceae</taxon>
        <taxon>Nostocoides</taxon>
    </lineage>
</organism>
<feature type="transmembrane region" description="Helical" evidence="1">
    <location>
        <begin position="198"/>
        <end position="219"/>
    </location>
</feature>
<evidence type="ECO:0000313" key="3">
    <source>
        <dbReference type="EMBL" id="CCI51609.1"/>
    </source>
</evidence>
<dbReference type="Proteomes" id="UP000035720">
    <property type="component" value="Unassembled WGS sequence"/>
</dbReference>
<keyword evidence="1" id="KW-0812">Transmembrane</keyword>